<feature type="domain" description="Grh/CP2 DB" evidence="7">
    <location>
        <begin position="240"/>
        <end position="500"/>
    </location>
</feature>
<evidence type="ECO:0000256" key="2">
    <source>
        <dbReference type="ARBA" id="ARBA00023015"/>
    </source>
</evidence>
<accession>A0A4S2MX90</accession>
<evidence type="ECO:0000259" key="7">
    <source>
        <dbReference type="PROSITE" id="PS51968"/>
    </source>
</evidence>
<dbReference type="Pfam" id="PF04516">
    <property type="entry name" value="CP2"/>
    <property type="match status" value="1"/>
</dbReference>
<feature type="compositionally biased region" description="Basic and acidic residues" evidence="6">
    <location>
        <begin position="550"/>
        <end position="565"/>
    </location>
</feature>
<evidence type="ECO:0000313" key="8">
    <source>
        <dbReference type="EMBL" id="TGZ81203.1"/>
    </source>
</evidence>
<dbReference type="InterPro" id="IPR040167">
    <property type="entry name" value="TF_CP2-like"/>
</dbReference>
<feature type="compositionally biased region" description="Low complexity" evidence="6">
    <location>
        <begin position="494"/>
        <end position="505"/>
    </location>
</feature>
<keyword evidence="9" id="KW-1185">Reference proteome</keyword>
<dbReference type="Proteomes" id="UP000298138">
    <property type="component" value="Unassembled WGS sequence"/>
</dbReference>
<comment type="subcellular location">
    <subcellularLocation>
        <location evidence="1">Nucleus</location>
    </subcellularLocation>
</comment>
<name>A0A4S2MX90_9PEZI</name>
<keyword evidence="4" id="KW-0804">Transcription</keyword>
<evidence type="ECO:0000256" key="4">
    <source>
        <dbReference type="ARBA" id="ARBA00023163"/>
    </source>
</evidence>
<evidence type="ECO:0000256" key="6">
    <source>
        <dbReference type="SAM" id="MobiDB-lite"/>
    </source>
</evidence>
<protein>
    <recommendedName>
        <fullName evidence="7">Grh/CP2 DB domain-containing protein</fullName>
    </recommendedName>
</protein>
<sequence length="760" mass="83424">MFRNRQSSQKPPTELFQRFRESFPDVRTCSAPAEQPGAPVLAGGVVENTNAVNFTNHQDLDPTPRAEPFRFTPSLTPSVFMDPTSSAFTAFANQPPGLFTPTPGASTATLNGLSALAPPPAPHDIGLSLESPMALQNGSTMLPTTSDGQLYAAPQAIQPQFGNFNFNQPGMPPQYLDPSQYAPRPPSGPGSPMDLSGTDILGGARPLDGILSLSRGPPTSIPMDDRSFDQLSRLIPDSGEKFRFHIVLNAPTAMIKHPEEIPVTYLNKGQAYTISIIDTAPPPPGATPVKYRTFIRISFHDEAQRSRPAQCWQLWKEGRGTNEAHQRGGKLQAVEYVEPPNIDDEDSKKGKVELESSWFDGFAVTWSPGTNDATETSVSVRFNFLSTDFSHSKGVKGIPVRLCAKTVAVPTGSPKTPQEAPEICYCKVKLFRDHGAERKLANDILHVRKTIEKLKQQANQIDGTGMKVYSKKAKKPESIELNGVGKAHKHKRSWSMSSASSVGGSRTQEEDTAMKLQSMEDMFTSTRPFSVLYLKGEDGDDPDLYPVRLSGDHNHDDPWRRRESVAHSTATSFVSPTPSSVSLSSQRGASFSPDKDWDGRNYRPGSHTEGPMRVKVDNMLSGWIEAIGIDPNYKAPEPPAKAVMCVYVLPIIPDHPEKNQYYRAVYLASRSASALASSIASRCGIDPSSVVRTVHINSKGLNVFVDDDFVDQMNEGQDMKIEVHPVEDDSIFPGVQDQWQNGNHANGDSPNKRWELRLIY</sequence>
<reference evidence="8 9" key="1">
    <citation type="submission" date="2019-04" db="EMBL/GenBank/DDBJ databases">
        <title>Comparative genomics and transcriptomics to analyze fruiting body development in filamentous ascomycetes.</title>
        <authorList>
            <consortium name="DOE Joint Genome Institute"/>
            <person name="Lutkenhaus R."/>
            <person name="Traeger S."/>
            <person name="Breuer J."/>
            <person name="Kuo A."/>
            <person name="Lipzen A."/>
            <person name="Pangilinan J."/>
            <person name="Dilworth D."/>
            <person name="Sandor L."/>
            <person name="Poggeler S."/>
            <person name="Barry K."/>
            <person name="Grigoriev I.V."/>
            <person name="Nowrousian M."/>
        </authorList>
    </citation>
    <scope>NUCLEOTIDE SEQUENCE [LARGE SCALE GENOMIC DNA]</scope>
    <source>
        <strain evidence="8 9">CBS 389.68</strain>
    </source>
</reference>
<dbReference type="PANTHER" id="PTHR11037">
    <property type="entry name" value="TRANSCRIPTION FACTOR CP2"/>
    <property type="match status" value="1"/>
</dbReference>
<dbReference type="AlphaFoldDB" id="A0A4S2MX90"/>
<dbReference type="STRING" id="341454.A0A4S2MX90"/>
<dbReference type="OrthoDB" id="7680836at2759"/>
<dbReference type="PANTHER" id="PTHR11037:SF20">
    <property type="entry name" value="PROTEIN GRAINYHEAD"/>
    <property type="match status" value="1"/>
</dbReference>
<feature type="region of interest" description="Disordered" evidence="6">
    <location>
        <begin position="549"/>
        <end position="610"/>
    </location>
</feature>
<feature type="compositionally biased region" description="Low complexity" evidence="6">
    <location>
        <begin position="568"/>
        <end position="585"/>
    </location>
</feature>
<dbReference type="Pfam" id="PF25416">
    <property type="entry name" value="GRHL1_C"/>
    <property type="match status" value="1"/>
</dbReference>
<organism evidence="8 9">
    <name type="scientific">Ascodesmis nigricans</name>
    <dbReference type="NCBI Taxonomy" id="341454"/>
    <lineage>
        <taxon>Eukaryota</taxon>
        <taxon>Fungi</taxon>
        <taxon>Dikarya</taxon>
        <taxon>Ascomycota</taxon>
        <taxon>Pezizomycotina</taxon>
        <taxon>Pezizomycetes</taxon>
        <taxon>Pezizales</taxon>
        <taxon>Ascodesmidaceae</taxon>
        <taxon>Ascodesmis</taxon>
    </lineage>
</organism>
<dbReference type="GO" id="GO:0001228">
    <property type="term" value="F:DNA-binding transcription activator activity, RNA polymerase II-specific"/>
    <property type="evidence" value="ECO:0007669"/>
    <property type="project" value="TreeGrafter"/>
</dbReference>
<keyword evidence="5" id="KW-0539">Nucleus</keyword>
<proteinExistence type="predicted"/>
<evidence type="ECO:0000256" key="3">
    <source>
        <dbReference type="ARBA" id="ARBA00023125"/>
    </source>
</evidence>
<dbReference type="GO" id="GO:0000978">
    <property type="term" value="F:RNA polymerase II cis-regulatory region sequence-specific DNA binding"/>
    <property type="evidence" value="ECO:0007669"/>
    <property type="project" value="TreeGrafter"/>
</dbReference>
<dbReference type="InterPro" id="IPR007604">
    <property type="entry name" value="CP2"/>
</dbReference>
<keyword evidence="2" id="KW-0805">Transcription regulation</keyword>
<dbReference type="GO" id="GO:0005634">
    <property type="term" value="C:nucleus"/>
    <property type="evidence" value="ECO:0007669"/>
    <property type="project" value="UniProtKB-SubCell"/>
</dbReference>
<evidence type="ECO:0000256" key="1">
    <source>
        <dbReference type="ARBA" id="ARBA00004123"/>
    </source>
</evidence>
<dbReference type="EMBL" id="ML220120">
    <property type="protein sequence ID" value="TGZ81203.1"/>
    <property type="molecule type" value="Genomic_DNA"/>
</dbReference>
<dbReference type="InParanoid" id="A0A4S2MX90"/>
<evidence type="ECO:0000256" key="5">
    <source>
        <dbReference type="ARBA" id="ARBA00023242"/>
    </source>
</evidence>
<keyword evidence="3" id="KW-0238">DNA-binding</keyword>
<feature type="region of interest" description="Disordered" evidence="6">
    <location>
        <begin position="168"/>
        <end position="198"/>
    </location>
</feature>
<evidence type="ECO:0000313" key="9">
    <source>
        <dbReference type="Proteomes" id="UP000298138"/>
    </source>
</evidence>
<gene>
    <name evidence="8" type="ORF">EX30DRAFT_269609</name>
</gene>
<dbReference type="InterPro" id="IPR057520">
    <property type="entry name" value="GRHL1/CP2_C"/>
</dbReference>
<feature type="region of interest" description="Disordered" evidence="6">
    <location>
        <begin position="484"/>
        <end position="511"/>
    </location>
</feature>
<dbReference type="PROSITE" id="PS51968">
    <property type="entry name" value="GRH_CP2_DB"/>
    <property type="match status" value="1"/>
</dbReference>